<dbReference type="InterPro" id="IPR036034">
    <property type="entry name" value="PDZ_sf"/>
</dbReference>
<feature type="region of interest" description="Disordered" evidence="1">
    <location>
        <begin position="1"/>
        <end position="49"/>
    </location>
</feature>
<dbReference type="EMBL" id="JH992977">
    <property type="protein sequence ID" value="EKX50991.1"/>
    <property type="molecule type" value="Genomic_DNA"/>
</dbReference>
<feature type="compositionally biased region" description="Polar residues" evidence="1">
    <location>
        <begin position="1"/>
        <end position="22"/>
    </location>
</feature>
<dbReference type="HOGENOM" id="CLU_579326_0_0_1"/>
<feature type="compositionally biased region" description="Polar residues" evidence="1">
    <location>
        <begin position="33"/>
        <end position="48"/>
    </location>
</feature>
<dbReference type="RefSeq" id="XP_005837971.1">
    <property type="nucleotide sequence ID" value="XM_005837914.1"/>
</dbReference>
<dbReference type="Gene3D" id="2.30.42.10">
    <property type="match status" value="1"/>
</dbReference>
<reference evidence="4" key="2">
    <citation type="submission" date="2012-11" db="EMBL/GenBank/DDBJ databases">
        <authorList>
            <person name="Kuo A."/>
            <person name="Curtis B.A."/>
            <person name="Tanifuji G."/>
            <person name="Burki F."/>
            <person name="Gruber A."/>
            <person name="Irimia M."/>
            <person name="Maruyama S."/>
            <person name="Arias M.C."/>
            <person name="Ball S.G."/>
            <person name="Gile G.H."/>
            <person name="Hirakawa Y."/>
            <person name="Hopkins J.F."/>
            <person name="Rensing S.A."/>
            <person name="Schmutz J."/>
            <person name="Symeonidi A."/>
            <person name="Elias M."/>
            <person name="Eveleigh R.J."/>
            <person name="Herman E.K."/>
            <person name="Klute M.J."/>
            <person name="Nakayama T."/>
            <person name="Obornik M."/>
            <person name="Reyes-Prieto A."/>
            <person name="Armbrust E.V."/>
            <person name="Aves S.J."/>
            <person name="Beiko R.G."/>
            <person name="Coutinho P."/>
            <person name="Dacks J.B."/>
            <person name="Durnford D.G."/>
            <person name="Fast N.M."/>
            <person name="Green B.R."/>
            <person name="Grisdale C."/>
            <person name="Hempe F."/>
            <person name="Henrissat B."/>
            <person name="Hoppner M.P."/>
            <person name="Ishida K.-I."/>
            <person name="Kim E."/>
            <person name="Koreny L."/>
            <person name="Kroth P.G."/>
            <person name="Liu Y."/>
            <person name="Malik S.-B."/>
            <person name="Maier U.G."/>
            <person name="McRose D."/>
            <person name="Mock T."/>
            <person name="Neilson J.A."/>
            <person name="Onodera N.T."/>
            <person name="Poole A.M."/>
            <person name="Pritham E.J."/>
            <person name="Richards T.A."/>
            <person name="Rocap G."/>
            <person name="Roy S.W."/>
            <person name="Sarai C."/>
            <person name="Schaack S."/>
            <person name="Shirato S."/>
            <person name="Slamovits C.H."/>
            <person name="Spencer D.F."/>
            <person name="Suzuki S."/>
            <person name="Worden A.Z."/>
            <person name="Zauner S."/>
            <person name="Barry K."/>
            <person name="Bell C."/>
            <person name="Bharti A.K."/>
            <person name="Crow J.A."/>
            <person name="Grimwood J."/>
            <person name="Kramer R."/>
            <person name="Lindquist E."/>
            <person name="Lucas S."/>
            <person name="Salamov A."/>
            <person name="McFadden G.I."/>
            <person name="Lane C.E."/>
            <person name="Keeling P.J."/>
            <person name="Gray M.W."/>
            <person name="Grigoriev I.V."/>
            <person name="Archibald J.M."/>
        </authorList>
    </citation>
    <scope>NUCLEOTIDE SEQUENCE</scope>
    <source>
        <strain evidence="4">CCMP2712</strain>
    </source>
</reference>
<evidence type="ECO:0000256" key="1">
    <source>
        <dbReference type="SAM" id="MobiDB-lite"/>
    </source>
</evidence>
<dbReference type="GeneID" id="17307639"/>
<organism evidence="2">
    <name type="scientific">Guillardia theta (strain CCMP2712)</name>
    <name type="common">Cryptophyte</name>
    <dbReference type="NCBI Taxonomy" id="905079"/>
    <lineage>
        <taxon>Eukaryota</taxon>
        <taxon>Cryptophyceae</taxon>
        <taxon>Pyrenomonadales</taxon>
        <taxon>Geminigeraceae</taxon>
        <taxon>Guillardia</taxon>
    </lineage>
</organism>
<feature type="compositionally biased region" description="Polar residues" evidence="1">
    <location>
        <begin position="106"/>
        <end position="116"/>
    </location>
</feature>
<keyword evidence="4" id="KW-1185">Reference proteome</keyword>
<evidence type="ECO:0000313" key="2">
    <source>
        <dbReference type="EMBL" id="EKX50991.1"/>
    </source>
</evidence>
<name>L1JQZ9_GUITC</name>
<reference evidence="2 4" key="1">
    <citation type="journal article" date="2012" name="Nature">
        <title>Algal genomes reveal evolutionary mosaicism and the fate of nucleomorphs.</title>
        <authorList>
            <consortium name="DOE Joint Genome Institute"/>
            <person name="Curtis B.A."/>
            <person name="Tanifuji G."/>
            <person name="Burki F."/>
            <person name="Gruber A."/>
            <person name="Irimia M."/>
            <person name="Maruyama S."/>
            <person name="Arias M.C."/>
            <person name="Ball S.G."/>
            <person name="Gile G.H."/>
            <person name="Hirakawa Y."/>
            <person name="Hopkins J.F."/>
            <person name="Kuo A."/>
            <person name="Rensing S.A."/>
            <person name="Schmutz J."/>
            <person name="Symeonidi A."/>
            <person name="Elias M."/>
            <person name="Eveleigh R.J."/>
            <person name="Herman E.K."/>
            <person name="Klute M.J."/>
            <person name="Nakayama T."/>
            <person name="Obornik M."/>
            <person name="Reyes-Prieto A."/>
            <person name="Armbrust E.V."/>
            <person name="Aves S.J."/>
            <person name="Beiko R.G."/>
            <person name="Coutinho P."/>
            <person name="Dacks J.B."/>
            <person name="Durnford D.G."/>
            <person name="Fast N.M."/>
            <person name="Green B.R."/>
            <person name="Grisdale C.J."/>
            <person name="Hempel F."/>
            <person name="Henrissat B."/>
            <person name="Hoppner M.P."/>
            <person name="Ishida K."/>
            <person name="Kim E."/>
            <person name="Koreny L."/>
            <person name="Kroth P.G."/>
            <person name="Liu Y."/>
            <person name="Malik S.B."/>
            <person name="Maier U.G."/>
            <person name="McRose D."/>
            <person name="Mock T."/>
            <person name="Neilson J.A."/>
            <person name="Onodera N.T."/>
            <person name="Poole A.M."/>
            <person name="Pritham E.J."/>
            <person name="Richards T.A."/>
            <person name="Rocap G."/>
            <person name="Roy S.W."/>
            <person name="Sarai C."/>
            <person name="Schaack S."/>
            <person name="Shirato S."/>
            <person name="Slamovits C.H."/>
            <person name="Spencer D.F."/>
            <person name="Suzuki S."/>
            <person name="Worden A.Z."/>
            <person name="Zauner S."/>
            <person name="Barry K."/>
            <person name="Bell C."/>
            <person name="Bharti A.K."/>
            <person name="Crow J.A."/>
            <person name="Grimwood J."/>
            <person name="Kramer R."/>
            <person name="Lindquist E."/>
            <person name="Lucas S."/>
            <person name="Salamov A."/>
            <person name="McFadden G.I."/>
            <person name="Lane C.E."/>
            <person name="Keeling P.J."/>
            <person name="Gray M.W."/>
            <person name="Grigoriev I.V."/>
            <person name="Archibald J.M."/>
        </authorList>
    </citation>
    <scope>NUCLEOTIDE SEQUENCE</scope>
    <source>
        <strain evidence="2 4">CCMP2712</strain>
    </source>
</reference>
<dbReference type="PaxDb" id="55529-EKX50991"/>
<accession>L1JQZ9</accession>
<reference evidence="3" key="3">
    <citation type="submission" date="2016-03" db="UniProtKB">
        <authorList>
            <consortium name="EnsemblProtists"/>
        </authorList>
    </citation>
    <scope>IDENTIFICATION</scope>
</reference>
<feature type="compositionally biased region" description="Polar residues" evidence="1">
    <location>
        <begin position="362"/>
        <end position="397"/>
    </location>
</feature>
<feature type="compositionally biased region" description="Pro residues" evidence="1">
    <location>
        <begin position="402"/>
        <end position="419"/>
    </location>
</feature>
<feature type="compositionally biased region" description="Basic and acidic residues" evidence="1">
    <location>
        <begin position="459"/>
        <end position="472"/>
    </location>
</feature>
<dbReference type="AlphaFoldDB" id="L1JQZ9"/>
<feature type="region of interest" description="Disordered" evidence="1">
    <location>
        <begin position="98"/>
        <end position="124"/>
    </location>
</feature>
<sequence>MSDQGSQTEETSLPSSEEIATQTDDEEREGTHSSKSAANKNTPTNEVSQKIDDLECTIQILHEQLEKLANENISSSVCPDCKCNRAVLDCKQDSCNSKVEPKEANTRQAENFTEISRQQKKGDVWNDSGHGDVGLCLSGGGRDGPVKVLSISPDGPIGRSGAEIPIGSRIVSVDARKVELEHEASQVLEWLRGPNGSSVQIDLMKPEAGKDDEIVSMKVVRGSPQFLDSILKESCNQEQLAIESHRLSGWATRYRKSKCGRSLTQTELAETTPTPRPTRDFDLMRKKRHKSQDGTARAHPAAALASSALSQVIDRCVSEVMVRVTPALLDGGERQRDKTEIHVHLHGITSSSAHPAAGDAASQPTTQGHACSINQVNGTQNRENISSNPLSSMTKPSTIPAAPHPAPPPPPPAPPPPPFGQQASSPLKGAGNPPASPFNGRPDIVSALQSSPMFHKMRAKLDKESNPRTEGV</sequence>
<gene>
    <name evidence="2" type="ORF">GUITHDRAFT_135053</name>
</gene>
<proteinExistence type="predicted"/>
<evidence type="ECO:0000313" key="3">
    <source>
        <dbReference type="EnsemblProtists" id="EKX50991"/>
    </source>
</evidence>
<dbReference type="EnsemblProtists" id="EKX50991">
    <property type="protein sequence ID" value="EKX50991"/>
    <property type="gene ID" value="GUITHDRAFT_135053"/>
</dbReference>
<dbReference type="KEGG" id="gtt:GUITHDRAFT_135053"/>
<evidence type="ECO:0008006" key="5">
    <source>
        <dbReference type="Google" id="ProtNLM"/>
    </source>
</evidence>
<evidence type="ECO:0000313" key="4">
    <source>
        <dbReference type="Proteomes" id="UP000011087"/>
    </source>
</evidence>
<dbReference type="SUPFAM" id="SSF50156">
    <property type="entry name" value="PDZ domain-like"/>
    <property type="match status" value="1"/>
</dbReference>
<dbReference type="Proteomes" id="UP000011087">
    <property type="component" value="Unassembled WGS sequence"/>
</dbReference>
<protein>
    <recommendedName>
        <fullName evidence="5">PDZ domain-containing protein</fullName>
    </recommendedName>
</protein>
<feature type="region of interest" description="Disordered" evidence="1">
    <location>
        <begin position="348"/>
        <end position="472"/>
    </location>
</feature>
<feature type="region of interest" description="Disordered" evidence="1">
    <location>
        <begin position="263"/>
        <end position="299"/>
    </location>
</feature>